<dbReference type="RefSeq" id="WP_311498416.1">
    <property type="nucleotide sequence ID" value="NZ_JAVRHN010000001.1"/>
</dbReference>
<keyword evidence="3" id="KW-0249">Electron transport</keyword>
<comment type="caution">
    <text evidence="7">The sequence shown here is derived from an EMBL/GenBank/DDBJ whole genome shotgun (WGS) entry which is preliminary data.</text>
</comment>
<keyword evidence="2" id="KW-0479">Metal-binding</keyword>
<sequence>MAYYNKALLLFAVLVTIACGEKNQEQEEDKIVVSDNISKSSSPALDSDSDISNKSENGIVEVSISASDQMQFNKEEIKVKAGSIVKLTLKHTGEMDKKVMGHNFVLLKQGVDISSFGQKAMQAEDNDYIPEDGEQVIAHTEILGGGESTTIEFQAPEAGTYDFICSFPGHYAIMKGKFIVE</sequence>
<dbReference type="Pfam" id="PF00127">
    <property type="entry name" value="Copper-bind"/>
    <property type="match status" value="1"/>
</dbReference>
<dbReference type="InterPro" id="IPR008972">
    <property type="entry name" value="Cupredoxin"/>
</dbReference>
<feature type="region of interest" description="Disordered" evidence="5">
    <location>
        <begin position="33"/>
        <end position="53"/>
    </location>
</feature>
<dbReference type="PANTHER" id="PTHR38439:SF2">
    <property type="entry name" value="OUTER MEMBRANE PROTEIN H.8"/>
    <property type="match status" value="1"/>
</dbReference>
<dbReference type="InterPro" id="IPR000923">
    <property type="entry name" value="BlueCu_1"/>
</dbReference>
<evidence type="ECO:0000256" key="4">
    <source>
        <dbReference type="ARBA" id="ARBA00023008"/>
    </source>
</evidence>
<protein>
    <submittedName>
        <fullName evidence="7">Azurin</fullName>
    </submittedName>
</protein>
<dbReference type="EMBL" id="JAVRHN010000001">
    <property type="protein sequence ID" value="MDT0684976.1"/>
    <property type="molecule type" value="Genomic_DNA"/>
</dbReference>
<dbReference type="Gene3D" id="2.60.40.420">
    <property type="entry name" value="Cupredoxins - blue copper proteins"/>
    <property type="match status" value="1"/>
</dbReference>
<organism evidence="7 8">
    <name type="scientific">Autumnicola psychrophila</name>
    <dbReference type="NCBI Taxonomy" id="3075592"/>
    <lineage>
        <taxon>Bacteria</taxon>
        <taxon>Pseudomonadati</taxon>
        <taxon>Bacteroidota</taxon>
        <taxon>Flavobacteriia</taxon>
        <taxon>Flavobacteriales</taxon>
        <taxon>Flavobacteriaceae</taxon>
        <taxon>Autumnicola</taxon>
    </lineage>
</organism>
<dbReference type="CDD" id="cd13922">
    <property type="entry name" value="Azurin"/>
    <property type="match status" value="1"/>
</dbReference>
<feature type="domain" description="Blue (type 1) copper" evidence="6">
    <location>
        <begin position="63"/>
        <end position="181"/>
    </location>
</feature>
<feature type="compositionally biased region" description="Low complexity" evidence="5">
    <location>
        <begin position="38"/>
        <end position="52"/>
    </location>
</feature>
<evidence type="ECO:0000259" key="6">
    <source>
        <dbReference type="Pfam" id="PF00127"/>
    </source>
</evidence>
<dbReference type="InterPro" id="IPR028871">
    <property type="entry name" value="BlueCu_1_BS"/>
</dbReference>
<keyword evidence="4" id="KW-0186">Copper</keyword>
<dbReference type="PROSITE" id="PS00196">
    <property type="entry name" value="COPPER_BLUE"/>
    <property type="match status" value="1"/>
</dbReference>
<keyword evidence="8" id="KW-1185">Reference proteome</keyword>
<dbReference type="SUPFAM" id="SSF49503">
    <property type="entry name" value="Cupredoxins"/>
    <property type="match status" value="1"/>
</dbReference>
<evidence type="ECO:0000256" key="2">
    <source>
        <dbReference type="ARBA" id="ARBA00022723"/>
    </source>
</evidence>
<keyword evidence="1" id="KW-0813">Transport</keyword>
<dbReference type="InterPro" id="IPR050845">
    <property type="entry name" value="Cu-binding_ET"/>
</dbReference>
<dbReference type="PROSITE" id="PS51257">
    <property type="entry name" value="PROKAR_LIPOPROTEIN"/>
    <property type="match status" value="1"/>
</dbReference>
<evidence type="ECO:0000256" key="1">
    <source>
        <dbReference type="ARBA" id="ARBA00022448"/>
    </source>
</evidence>
<evidence type="ECO:0000256" key="3">
    <source>
        <dbReference type="ARBA" id="ARBA00022982"/>
    </source>
</evidence>
<dbReference type="InterPro" id="IPR014068">
    <property type="entry name" value="Azurin"/>
</dbReference>
<name>A0ABU3DMP9_9FLAO</name>
<dbReference type="NCBIfam" id="TIGR02695">
    <property type="entry name" value="azurin"/>
    <property type="match status" value="1"/>
</dbReference>
<dbReference type="Proteomes" id="UP001253848">
    <property type="component" value="Unassembled WGS sequence"/>
</dbReference>
<reference evidence="7 8" key="1">
    <citation type="submission" date="2023-09" db="EMBL/GenBank/DDBJ databases">
        <authorList>
            <person name="Rey-Velasco X."/>
        </authorList>
    </citation>
    <scope>NUCLEOTIDE SEQUENCE [LARGE SCALE GENOMIC DNA]</scope>
    <source>
        <strain evidence="7 8">F225</strain>
    </source>
</reference>
<gene>
    <name evidence="7" type="primary">azu</name>
    <name evidence="7" type="ORF">RM541_01270</name>
</gene>
<evidence type="ECO:0000313" key="7">
    <source>
        <dbReference type="EMBL" id="MDT0684976.1"/>
    </source>
</evidence>
<evidence type="ECO:0000313" key="8">
    <source>
        <dbReference type="Proteomes" id="UP001253848"/>
    </source>
</evidence>
<evidence type="ECO:0000256" key="5">
    <source>
        <dbReference type="SAM" id="MobiDB-lite"/>
    </source>
</evidence>
<dbReference type="PANTHER" id="PTHR38439">
    <property type="entry name" value="AURACYANIN-B"/>
    <property type="match status" value="1"/>
</dbReference>
<accession>A0ABU3DMP9</accession>
<proteinExistence type="predicted"/>